<protein>
    <submittedName>
        <fullName evidence="1">Zinc-binding protein</fullName>
    </submittedName>
</protein>
<evidence type="ECO:0000313" key="1">
    <source>
        <dbReference type="EMBL" id="XBO69340.1"/>
    </source>
</evidence>
<dbReference type="Pfam" id="PF08859">
    <property type="entry name" value="DGC"/>
    <property type="match status" value="1"/>
</dbReference>
<dbReference type="InterPro" id="IPR014958">
    <property type="entry name" value="DGC"/>
</dbReference>
<dbReference type="RefSeq" id="WP_348826567.1">
    <property type="nucleotide sequence ID" value="NZ_CP098827.1"/>
</dbReference>
<reference evidence="1" key="1">
    <citation type="submission" date="2022-06" db="EMBL/GenBank/DDBJ databases">
        <title>A novel DMS-producing enzyme.</title>
        <authorList>
            <person name="Zhang Y."/>
        </authorList>
    </citation>
    <scope>NUCLEOTIDE SEQUENCE</scope>
    <source>
        <strain evidence="1">RT37</strain>
    </source>
</reference>
<dbReference type="EMBL" id="CP098827">
    <property type="protein sequence ID" value="XBO69340.1"/>
    <property type="molecule type" value="Genomic_DNA"/>
</dbReference>
<proteinExistence type="predicted"/>
<dbReference type="AlphaFoldDB" id="A0AAU7KD58"/>
<gene>
    <name evidence="1" type="ORF">NFG58_11930</name>
</gene>
<accession>A0AAU7KD58</accession>
<organism evidence="1">
    <name type="scientific">Halomonas sp. RT37</name>
    <dbReference type="NCBI Taxonomy" id="2950872"/>
    <lineage>
        <taxon>Bacteria</taxon>
        <taxon>Pseudomonadati</taxon>
        <taxon>Pseudomonadota</taxon>
        <taxon>Gammaproteobacteria</taxon>
        <taxon>Oceanospirillales</taxon>
        <taxon>Halomonadaceae</taxon>
        <taxon>Halomonas</taxon>
    </lineage>
</organism>
<name>A0AAU7KD58_9GAMM</name>
<sequence>MATPSPLPLVYACSGCSDVAQLANSVAVALDHRGIAEMSCISGVGGGVPGLVRKAQSGRPIVALDGCQMHCTAHCLDKAGVSATHHLRLYEQGFKKRRGRRYDDDCVEAVITQLIPVVDALACGDATLDHSDSPVRLTAHH</sequence>